<name>A0A328AAJ0_9CAUL</name>
<comment type="caution">
    <text evidence="1">The sequence shown here is derived from an EMBL/GenBank/DDBJ whole genome shotgun (WGS) entry which is preliminary data.</text>
</comment>
<proteinExistence type="predicted"/>
<gene>
    <name evidence="1" type="ORF">DJ017_18205</name>
</gene>
<dbReference type="AlphaFoldDB" id="A0A328AAJ0"/>
<keyword evidence="2" id="KW-1185">Reference proteome</keyword>
<dbReference type="Proteomes" id="UP000249254">
    <property type="component" value="Unassembled WGS sequence"/>
</dbReference>
<accession>A0A328AAJ0</accession>
<dbReference type="EMBL" id="QFYQ01000002">
    <property type="protein sequence ID" value="RAK51763.1"/>
    <property type="molecule type" value="Genomic_DNA"/>
</dbReference>
<reference evidence="2" key="1">
    <citation type="submission" date="2018-05" db="EMBL/GenBank/DDBJ databases">
        <authorList>
            <person name="Li X."/>
        </authorList>
    </citation>
    <scope>NUCLEOTIDE SEQUENCE [LARGE SCALE GENOMIC DNA]</scope>
    <source>
        <strain evidence="2">LX32</strain>
    </source>
</reference>
<organism evidence="1 2">
    <name type="scientific">Phenylobacterium soli</name>
    <dbReference type="NCBI Taxonomy" id="2170551"/>
    <lineage>
        <taxon>Bacteria</taxon>
        <taxon>Pseudomonadati</taxon>
        <taxon>Pseudomonadota</taxon>
        <taxon>Alphaproteobacteria</taxon>
        <taxon>Caulobacterales</taxon>
        <taxon>Caulobacteraceae</taxon>
        <taxon>Phenylobacterium</taxon>
    </lineage>
</organism>
<sequence length="165" mass="17957">MRSKGGSTTSAEPAPEEYSAAVDAAELLSVRLIHSEFTVEAEAYQRDKSSWKRSYGCEAQGVAFNAKRDRLSGSVVAEVVCRTGRKRIVVAKCRYLVDYAIKGSPTDTAAETFFGRVGVFAAYPYFRSHFAELTSQAGLLLGPLPVLKESARPMPRAEMNDPADA</sequence>
<protein>
    <submittedName>
        <fullName evidence="1">Uncharacterized protein</fullName>
    </submittedName>
</protein>
<evidence type="ECO:0000313" key="2">
    <source>
        <dbReference type="Proteomes" id="UP000249254"/>
    </source>
</evidence>
<evidence type="ECO:0000313" key="1">
    <source>
        <dbReference type="EMBL" id="RAK51763.1"/>
    </source>
</evidence>